<gene>
    <name evidence="2" type="ORF">NCTC11421_00980</name>
</gene>
<organism evidence="2">
    <name type="scientific">Neisseria gonorrhoeae</name>
    <dbReference type="NCBI Taxonomy" id="485"/>
    <lineage>
        <taxon>Bacteria</taxon>
        <taxon>Pseudomonadati</taxon>
        <taxon>Pseudomonadota</taxon>
        <taxon>Betaproteobacteria</taxon>
        <taxon>Neisseriales</taxon>
        <taxon>Neisseriaceae</taxon>
        <taxon>Neisseria</taxon>
    </lineage>
</organism>
<name>A0A378VV25_NEIGO</name>
<feature type="region of interest" description="Disordered" evidence="1">
    <location>
        <begin position="96"/>
        <end position="122"/>
    </location>
</feature>
<evidence type="ECO:0000256" key="1">
    <source>
        <dbReference type="SAM" id="MobiDB-lite"/>
    </source>
</evidence>
<accession>A0A378VV25</accession>
<dbReference type="AlphaFoldDB" id="A0A378VV25"/>
<protein>
    <submittedName>
        <fullName evidence="2">Uncharacterized protein</fullName>
    </submittedName>
</protein>
<dbReference type="EMBL" id="UGRI01000001">
    <property type="protein sequence ID" value="SUA20875.1"/>
    <property type="molecule type" value="Genomic_DNA"/>
</dbReference>
<evidence type="ECO:0000313" key="2">
    <source>
        <dbReference type="EMBL" id="SUA20875.1"/>
    </source>
</evidence>
<proteinExistence type="predicted"/>
<sequence length="149" mass="15838">MPAVRMLETVFAAPKGTPAFSGLRLSAAASAIRFLGDTLTADSATCGFNTGNTVSGRLPATGARFPPSVPARFSDADRPGAAPSARARTCKFADGPAHCRTQRRRTRANPARQPHLHPPRIRGQTPAALGQTLPHILPHILRQTLIFRG</sequence>
<reference evidence="2" key="1">
    <citation type="submission" date="2018-06" db="EMBL/GenBank/DDBJ databases">
        <authorList>
            <consortium name="Pathogen Informatics"/>
            <person name="Doyle S."/>
        </authorList>
    </citation>
    <scope>NUCLEOTIDE SEQUENCE [LARGE SCALE GENOMIC DNA]</scope>
    <source>
        <strain evidence="2">NCTC11421</strain>
    </source>
</reference>